<evidence type="ECO:0000313" key="2">
    <source>
        <dbReference type="Proteomes" id="UP001231649"/>
    </source>
</evidence>
<evidence type="ECO:0000313" key="1">
    <source>
        <dbReference type="EMBL" id="KAJ8705136.1"/>
    </source>
</evidence>
<dbReference type="EMBL" id="CM056806">
    <property type="protein sequence ID" value="KAJ8705136.1"/>
    <property type="molecule type" value="Genomic_DNA"/>
</dbReference>
<comment type="caution">
    <text evidence="1">The sequence shown here is derived from an EMBL/GenBank/DDBJ whole genome shotgun (WGS) entry which is preliminary data.</text>
</comment>
<protein>
    <submittedName>
        <fullName evidence="1">Uncharacterized protein</fullName>
    </submittedName>
</protein>
<name>A0ACC2Q3U7_9NEOP</name>
<reference evidence="1" key="1">
    <citation type="submission" date="2023-03" db="EMBL/GenBank/DDBJ databases">
        <title>Chromosome-level genomes of two armyworms, Mythimna separata and Mythimna loreyi, provide insights into the biosynthesis and reception of sex pheromones.</title>
        <authorList>
            <person name="Zhao H."/>
        </authorList>
    </citation>
    <scope>NUCLEOTIDE SEQUENCE</scope>
    <source>
        <strain evidence="1">BeijingLab</strain>
    </source>
</reference>
<organism evidence="1 2">
    <name type="scientific">Mythimna loreyi</name>
    <dbReference type="NCBI Taxonomy" id="667449"/>
    <lineage>
        <taxon>Eukaryota</taxon>
        <taxon>Metazoa</taxon>
        <taxon>Ecdysozoa</taxon>
        <taxon>Arthropoda</taxon>
        <taxon>Hexapoda</taxon>
        <taxon>Insecta</taxon>
        <taxon>Pterygota</taxon>
        <taxon>Neoptera</taxon>
        <taxon>Endopterygota</taxon>
        <taxon>Lepidoptera</taxon>
        <taxon>Glossata</taxon>
        <taxon>Ditrysia</taxon>
        <taxon>Noctuoidea</taxon>
        <taxon>Noctuidae</taxon>
        <taxon>Noctuinae</taxon>
        <taxon>Hadenini</taxon>
        <taxon>Mythimna</taxon>
    </lineage>
</organism>
<accession>A0ACC2Q3U7</accession>
<proteinExistence type="predicted"/>
<gene>
    <name evidence="1" type="ORF">PYW08_012456</name>
</gene>
<keyword evidence="2" id="KW-1185">Reference proteome</keyword>
<dbReference type="Proteomes" id="UP001231649">
    <property type="component" value="Chromosome 30"/>
</dbReference>
<sequence length="737" mass="80963">MFSSFEDDSSSDTDFRDARVATSSTDRSGPTTRARSSTRVGLTTRTGATTRNDQAGTNQADSTDRAGSTNQADSSDQSDLTTHTGPTDQFSHTDQPGPTHRPYPTDRPSPTHQPETSEQDSQYDRAGSPSILGELPAGNSIDNPDQSEPSTTQPSGDHVHDPPVPRHISGRLRRYQAEINMVTEIDNILGVAEDSILNHLREQRELRLERLQQLAEIQPDPVTISEDSSNTGSSEDSNLSLPETRVQGNSESTDEPPAKLRKISSPDKKESEKNDKLNKSDDMDGETCPICLDTWGNSGKHRLVALKCGHLFGAECVERWLKAQTSNNRTCPTCKSRASLRDLRCIYARRLVAADNSEITRLQKQVDILLAQKSRTELQLQTAKMTQRTLAEQLENLKKTIAISQATKQQTERKAWRFALEKNLEICKDGGCRVLTYNCRTYELYVSQKSSNYLFPGYGIRKVSCVDYTLGAFVPLHPKPIRDITYSQPSDLLLSVALDSTARIVQRGMINVTVNAGIPLWSCAWDLYKPNQFYVGGVGGVINQYDFRNPSTCLRSLAGTSGDMSPVVSMCSTEYGLLTCQLNSCWLWESNGGIWEPRAFPVTGAFMSMCYDSESQKALVSMRPKGAERSKLTVCSLSPRISGGTNIEVDQVINGSARTSVMSRATFCKTQGASWVAAHSESDATLYLHGLDGSRTMSLPAAEPALDVCSVQINGSCVLAALSESRLRIYKAHSLGN</sequence>